<keyword evidence="2" id="KW-1185">Reference proteome</keyword>
<dbReference type="Proteomes" id="UP000829354">
    <property type="component" value="Chromosome X"/>
</dbReference>
<gene>
    <name evidence="1" type="ORF">L5515_017174</name>
</gene>
<evidence type="ECO:0000313" key="1">
    <source>
        <dbReference type="EMBL" id="UMM40618.1"/>
    </source>
</evidence>
<proteinExistence type="predicted"/>
<protein>
    <submittedName>
        <fullName evidence="1">Uncharacterized protein</fullName>
    </submittedName>
</protein>
<organism evidence="1 2">
    <name type="scientific">Caenorhabditis briggsae</name>
    <dbReference type="NCBI Taxonomy" id="6238"/>
    <lineage>
        <taxon>Eukaryota</taxon>
        <taxon>Metazoa</taxon>
        <taxon>Ecdysozoa</taxon>
        <taxon>Nematoda</taxon>
        <taxon>Chromadorea</taxon>
        <taxon>Rhabditida</taxon>
        <taxon>Rhabditina</taxon>
        <taxon>Rhabditomorpha</taxon>
        <taxon>Rhabditoidea</taxon>
        <taxon>Rhabditidae</taxon>
        <taxon>Peloderinae</taxon>
        <taxon>Caenorhabditis</taxon>
    </lineage>
</organism>
<dbReference type="AlphaFoldDB" id="A0AAE9FGC7"/>
<reference evidence="1 2" key="1">
    <citation type="submission" date="2022-04" db="EMBL/GenBank/DDBJ databases">
        <title>Chromosome-level reference genomes for two strains of Caenorhabditis briggsae: an improved platform for comparative genomics.</title>
        <authorList>
            <person name="Stevens L."/>
            <person name="Andersen E."/>
        </authorList>
    </citation>
    <scope>NUCLEOTIDE SEQUENCE [LARGE SCALE GENOMIC DNA]</scope>
    <source>
        <strain evidence="1">VX34</strain>
        <tissue evidence="1">Whole-organism</tissue>
    </source>
</reference>
<dbReference type="EMBL" id="CP092625">
    <property type="protein sequence ID" value="UMM40618.1"/>
    <property type="molecule type" value="Genomic_DNA"/>
</dbReference>
<evidence type="ECO:0000313" key="2">
    <source>
        <dbReference type="Proteomes" id="UP000829354"/>
    </source>
</evidence>
<sequence>MNKKICNFIVCQYCWTIERCYVEHHSTVPWKNWKLGFYDDLTTSSKSQKKIRCENAVKPFGPKIDVISAP</sequence>
<accession>A0AAE9FGC7</accession>
<name>A0AAE9FGC7_CAEBR</name>